<dbReference type="AlphaFoldDB" id="A0A0D0TS19"/>
<accession>A0A0D0TS19</accession>
<keyword evidence="6 15" id="KW-0418">Kinase</keyword>
<dbReference type="PROSITE" id="PS00108">
    <property type="entry name" value="PROTEIN_KINASE_ST"/>
    <property type="match status" value="1"/>
</dbReference>
<dbReference type="EC" id="2.7.11.1" evidence="1"/>
<dbReference type="InterPro" id="IPR017441">
    <property type="entry name" value="Protein_kinase_ATP_BS"/>
</dbReference>
<evidence type="ECO:0000256" key="8">
    <source>
        <dbReference type="ARBA" id="ARBA00038271"/>
    </source>
</evidence>
<evidence type="ECO:0000259" key="13">
    <source>
        <dbReference type="PROSITE" id="PS50011"/>
    </source>
</evidence>
<dbReference type="InterPro" id="IPR008271">
    <property type="entry name" value="Ser/Thr_kinase_AS"/>
</dbReference>
<dbReference type="Gene3D" id="3.30.200.20">
    <property type="entry name" value="Phosphorylase Kinase, domain 1"/>
    <property type="match status" value="1"/>
</dbReference>
<keyword evidence="3" id="KW-0597">Phosphoprotein</keyword>
<feature type="domain" description="AGC-kinase C-terminal" evidence="14">
    <location>
        <begin position="492"/>
        <end position="557"/>
    </location>
</feature>
<dbReference type="InterPro" id="IPR011009">
    <property type="entry name" value="Kinase-like_dom_sf"/>
</dbReference>
<evidence type="ECO:0000313" key="15">
    <source>
        <dbReference type="EMBL" id="KIR49477.1"/>
    </source>
</evidence>
<dbReference type="Pfam" id="PF00069">
    <property type="entry name" value="Pkinase"/>
    <property type="match status" value="2"/>
</dbReference>
<sequence>MSYRQNQQQQQPGPSNFQHQQQNMLNPQNMAGPGRTSPMPTVPQVSQPNIGQPGSMRPGEGPTPAAAQANAGGQIPGSGLEGMGSFASDKGPDYVYFERKPGQFSEAVQGKAMGAKMKLELFYKEAVEGVVGRKERRTALEKQLAADALTPDSLKARQLINLGRRESNYLRLRRTRIGLDDFRTVKVIGKGAFGEVRLVQKADTGKIYAMKTLRKNEMFKKDQLAHVRAERDVLAESNSPWVVQLYYSFQDSQYLYLVMEFLPGGDLMTMLIKYDTFSEDVTKFYMAECILAIEAVHNLGFIHRDIKPDNILIDSLGHIKLSDFGLSTGFHKQHDSAYYQRLLGGGDVSGNNRQSQAAAGARNSVMVNAINLTMTSKQDIATWKANRRKLAYSTVGTPDYISPEIFLQQGYGKECDWWSLGAIMFECLVGYPPFCSENAHDVYKKIIDWRSYLFFPDDVHLSREAEDLIRRMLCEADRRYTVEQLKAHPFFYGVDWATIREIDAPFVPHLRSITDTSYFPTDELDQVPDIPVEAETGSDAKKDLAFLGYTFRRYEML</sequence>
<evidence type="ECO:0000256" key="7">
    <source>
        <dbReference type="ARBA" id="ARBA00022840"/>
    </source>
</evidence>
<evidence type="ECO:0000256" key="11">
    <source>
        <dbReference type="PROSITE-ProRule" id="PRU10141"/>
    </source>
</evidence>
<evidence type="ECO:0000259" key="14">
    <source>
        <dbReference type="PROSITE" id="PS51285"/>
    </source>
</evidence>
<dbReference type="PROSITE" id="PS00107">
    <property type="entry name" value="PROTEIN_KINASE_ATP"/>
    <property type="match status" value="1"/>
</dbReference>
<feature type="compositionally biased region" description="Polar residues" evidence="12">
    <location>
        <begin position="43"/>
        <end position="52"/>
    </location>
</feature>
<dbReference type="PROSITE" id="PS51285">
    <property type="entry name" value="AGC_KINASE_CTER"/>
    <property type="match status" value="1"/>
</dbReference>
<gene>
    <name evidence="15" type="ORF">I312_01632</name>
</gene>
<protein>
    <recommendedName>
        <fullName evidence="1">non-specific serine/threonine protein kinase</fullName>
        <ecNumber evidence="1">2.7.11.1</ecNumber>
    </recommendedName>
</protein>
<keyword evidence="5 11" id="KW-0547">Nucleotide-binding</keyword>
<comment type="catalytic activity">
    <reaction evidence="10">
        <text>L-seryl-[protein] + ATP = O-phospho-L-seryl-[protein] + ADP + H(+)</text>
        <dbReference type="Rhea" id="RHEA:17989"/>
        <dbReference type="Rhea" id="RHEA-COMP:9863"/>
        <dbReference type="Rhea" id="RHEA-COMP:11604"/>
        <dbReference type="ChEBI" id="CHEBI:15378"/>
        <dbReference type="ChEBI" id="CHEBI:29999"/>
        <dbReference type="ChEBI" id="CHEBI:30616"/>
        <dbReference type="ChEBI" id="CHEBI:83421"/>
        <dbReference type="ChEBI" id="CHEBI:456216"/>
        <dbReference type="EC" id="2.7.11.1"/>
    </reaction>
</comment>
<dbReference type="FunFam" id="3.30.200.20:FF:000192">
    <property type="entry name" value="Serine/threonine-protein kinase cot-1"/>
    <property type="match status" value="1"/>
</dbReference>
<evidence type="ECO:0000256" key="3">
    <source>
        <dbReference type="ARBA" id="ARBA00022553"/>
    </source>
</evidence>
<evidence type="ECO:0000256" key="12">
    <source>
        <dbReference type="SAM" id="MobiDB-lite"/>
    </source>
</evidence>
<comment type="similarity">
    <text evidence="8">Belongs to the protein kinase superfamily. STE Ser/Thr protein kinase family. COT1 subfamily.</text>
</comment>
<dbReference type="SMART" id="SM00133">
    <property type="entry name" value="S_TK_X"/>
    <property type="match status" value="1"/>
</dbReference>
<evidence type="ECO:0000256" key="2">
    <source>
        <dbReference type="ARBA" id="ARBA00022527"/>
    </source>
</evidence>
<dbReference type="PANTHER" id="PTHR22988:SF76">
    <property type="entry name" value="CHROMOSOME UNDETERMINED SCAFFOLD_135, WHOLE GENOME SHOTGUN SEQUENCE"/>
    <property type="match status" value="1"/>
</dbReference>
<comment type="catalytic activity">
    <reaction evidence="9">
        <text>L-threonyl-[protein] + ATP = O-phospho-L-threonyl-[protein] + ADP + H(+)</text>
        <dbReference type="Rhea" id="RHEA:46608"/>
        <dbReference type="Rhea" id="RHEA-COMP:11060"/>
        <dbReference type="Rhea" id="RHEA-COMP:11605"/>
        <dbReference type="ChEBI" id="CHEBI:15378"/>
        <dbReference type="ChEBI" id="CHEBI:30013"/>
        <dbReference type="ChEBI" id="CHEBI:30616"/>
        <dbReference type="ChEBI" id="CHEBI:61977"/>
        <dbReference type="ChEBI" id="CHEBI:456216"/>
        <dbReference type="EC" id="2.7.11.1"/>
    </reaction>
</comment>
<feature type="compositionally biased region" description="Low complexity" evidence="12">
    <location>
        <begin position="1"/>
        <end position="22"/>
    </location>
</feature>
<feature type="domain" description="Protein kinase" evidence="13">
    <location>
        <begin position="182"/>
        <end position="491"/>
    </location>
</feature>
<dbReference type="GO" id="GO:0004674">
    <property type="term" value="F:protein serine/threonine kinase activity"/>
    <property type="evidence" value="ECO:0007669"/>
    <property type="project" value="UniProtKB-KW"/>
</dbReference>
<dbReference type="Gene3D" id="1.10.510.10">
    <property type="entry name" value="Transferase(Phosphotransferase) domain 1"/>
    <property type="match status" value="1"/>
</dbReference>
<dbReference type="InterPro" id="IPR050839">
    <property type="entry name" value="Rho-assoc_Ser/Thr_Kinase"/>
</dbReference>
<feature type="region of interest" description="Disordered" evidence="12">
    <location>
        <begin position="1"/>
        <end position="85"/>
    </location>
</feature>
<name>A0A0D0TS19_CRYGA</name>
<evidence type="ECO:0000256" key="4">
    <source>
        <dbReference type="ARBA" id="ARBA00022679"/>
    </source>
</evidence>
<evidence type="ECO:0000256" key="5">
    <source>
        <dbReference type="ARBA" id="ARBA00022741"/>
    </source>
</evidence>
<dbReference type="OrthoDB" id="3638488at2759"/>
<dbReference type="PROSITE" id="PS50011">
    <property type="entry name" value="PROTEIN_KINASE_DOM"/>
    <property type="match status" value="1"/>
</dbReference>
<dbReference type="GO" id="GO:0005524">
    <property type="term" value="F:ATP binding"/>
    <property type="evidence" value="ECO:0007669"/>
    <property type="project" value="UniProtKB-UniRule"/>
</dbReference>
<evidence type="ECO:0000256" key="9">
    <source>
        <dbReference type="ARBA" id="ARBA00047899"/>
    </source>
</evidence>
<keyword evidence="7 11" id="KW-0067">ATP-binding</keyword>
<proteinExistence type="inferred from homology"/>
<keyword evidence="2" id="KW-0723">Serine/threonine-protein kinase</keyword>
<keyword evidence="4" id="KW-0808">Transferase</keyword>
<feature type="binding site" evidence="11">
    <location>
        <position position="211"/>
    </location>
    <ligand>
        <name>ATP</name>
        <dbReference type="ChEBI" id="CHEBI:30616"/>
    </ligand>
</feature>
<evidence type="ECO:0000256" key="1">
    <source>
        <dbReference type="ARBA" id="ARBA00012513"/>
    </source>
</evidence>
<reference evidence="15" key="1">
    <citation type="submission" date="2015-01" db="EMBL/GenBank/DDBJ databases">
        <title>The Genome Sequence of Cryptococcus gattii CA1280.</title>
        <authorList>
            <consortium name="The Broad Institute Genomics Platform"/>
            <person name="Cuomo C."/>
            <person name="Litvintseva A."/>
            <person name="Chen Y."/>
            <person name="Heitman J."/>
            <person name="Sun S."/>
            <person name="Springer D."/>
            <person name="Dromer F."/>
            <person name="Young S."/>
            <person name="Zeng Q."/>
            <person name="Gargeya S."/>
            <person name="Abouelleil A."/>
            <person name="Alvarado L."/>
            <person name="Chapman S.B."/>
            <person name="Gainer-Dewar J."/>
            <person name="Goldberg J."/>
            <person name="Griggs A."/>
            <person name="Gujja S."/>
            <person name="Hansen M."/>
            <person name="Howarth C."/>
            <person name="Imamovic A."/>
            <person name="Larimer J."/>
            <person name="Murphy C."/>
            <person name="Naylor J."/>
            <person name="Pearson M."/>
            <person name="Priest M."/>
            <person name="Roberts A."/>
            <person name="Saif S."/>
            <person name="Shea T."/>
            <person name="Sykes S."/>
            <person name="Wortman J."/>
            <person name="Nusbaum C."/>
            <person name="Birren B."/>
        </authorList>
    </citation>
    <scope>NUCLEOTIDE SEQUENCE [LARGE SCALE GENOMIC DNA]</scope>
    <source>
        <strain evidence="15">CA1280</strain>
    </source>
</reference>
<organism evidence="15">
    <name type="scientific">Cryptococcus bacillisporus CA1280</name>
    <dbReference type="NCBI Taxonomy" id="1296109"/>
    <lineage>
        <taxon>Eukaryota</taxon>
        <taxon>Fungi</taxon>
        <taxon>Dikarya</taxon>
        <taxon>Basidiomycota</taxon>
        <taxon>Agaricomycotina</taxon>
        <taxon>Tremellomycetes</taxon>
        <taxon>Tremellales</taxon>
        <taxon>Cryptococcaceae</taxon>
        <taxon>Cryptococcus</taxon>
        <taxon>Cryptococcus gattii species complex</taxon>
    </lineage>
</organism>
<dbReference type="InterPro" id="IPR000961">
    <property type="entry name" value="AGC-kinase_C"/>
</dbReference>
<dbReference type="InterPro" id="IPR000719">
    <property type="entry name" value="Prot_kinase_dom"/>
</dbReference>
<evidence type="ECO:0000256" key="10">
    <source>
        <dbReference type="ARBA" id="ARBA00048679"/>
    </source>
</evidence>
<dbReference type="SMART" id="SM00220">
    <property type="entry name" value="S_TKc"/>
    <property type="match status" value="1"/>
</dbReference>
<dbReference type="PANTHER" id="PTHR22988">
    <property type="entry name" value="MYOTONIC DYSTROPHY S/T KINASE-RELATED"/>
    <property type="match status" value="1"/>
</dbReference>
<dbReference type="HOGENOM" id="CLU_000288_67_2_1"/>
<dbReference type="SUPFAM" id="SSF56112">
    <property type="entry name" value="Protein kinase-like (PK-like)"/>
    <property type="match status" value="1"/>
</dbReference>
<evidence type="ECO:0000256" key="6">
    <source>
        <dbReference type="ARBA" id="ARBA00022777"/>
    </source>
</evidence>
<dbReference type="EMBL" id="KN847975">
    <property type="protein sequence ID" value="KIR49477.1"/>
    <property type="molecule type" value="Genomic_DNA"/>
</dbReference>